<evidence type="ECO:0000256" key="1">
    <source>
        <dbReference type="ARBA" id="ARBA00004141"/>
    </source>
</evidence>
<sequence length="424" mass="47536">MVYSLVEEGQNDMVAPGDSLLWHPNSAGHHIFNLNLALIIVSTLMVWLRLYVRKVIVKALGWDDLIATVAWILCLTLSALEMDTTHYGTGAQIEDVPRETLLQFFKVGRPRPGQEVSKLTRFHQRLSIMELVYLIASGAVRLAILAFLPRLSKNKIYTWCIYILSCIVVVVSLTGFFFVLTECSQIPDVFNYGSTWRQCRDKSEERRLMFAHAIISIFVDCMLVALPLWVVTSYVKTGVKAIQILLVFSLGIFAVATGIVRFAIIITTDFNVNTTYKMLSVAAWTDAELHVGLWVGCFPALQPILRHLSLMLGLRSRLESTAPDSSKCSNAAGSANESDRRSVLWRWSKFPMLAPVEPRTPHLEDLADYDDGIHNEHVEMHDLEKGAGGQSGRNQTESTAAEGREAGASARHDDAEIERQRREM</sequence>
<dbReference type="AlphaFoldDB" id="A0A8H6NYI4"/>
<accession>A0A8H6NYI4</accession>
<keyword evidence="10" id="KW-1185">Reference proteome</keyword>
<comment type="subcellular location">
    <subcellularLocation>
        <location evidence="1">Membrane</location>
        <topology evidence="1">Multi-pass membrane protein</topology>
    </subcellularLocation>
</comment>
<proteinExistence type="inferred from homology"/>
<evidence type="ECO:0000259" key="8">
    <source>
        <dbReference type="Pfam" id="PF20684"/>
    </source>
</evidence>
<dbReference type="Proteomes" id="UP000639643">
    <property type="component" value="Unassembled WGS sequence"/>
</dbReference>
<keyword evidence="2 7" id="KW-0812">Transmembrane</keyword>
<comment type="caution">
    <text evidence="9">The sequence shown here is derived from an EMBL/GenBank/DDBJ whole genome shotgun (WGS) entry which is preliminary data.</text>
</comment>
<dbReference type="OrthoDB" id="5413793at2759"/>
<feature type="transmembrane region" description="Helical" evidence="7">
    <location>
        <begin position="156"/>
        <end position="180"/>
    </location>
</feature>
<dbReference type="PANTHER" id="PTHR33048">
    <property type="entry name" value="PTH11-LIKE INTEGRAL MEMBRANE PROTEIN (AFU_ORTHOLOGUE AFUA_5G11245)"/>
    <property type="match status" value="1"/>
</dbReference>
<protein>
    <submittedName>
        <fullName evidence="9">Integral membrane protein</fullName>
    </submittedName>
</protein>
<feature type="domain" description="Rhodopsin" evidence="8">
    <location>
        <begin position="48"/>
        <end position="306"/>
    </location>
</feature>
<dbReference type="InterPro" id="IPR049326">
    <property type="entry name" value="Rhodopsin_dom_fungi"/>
</dbReference>
<gene>
    <name evidence="9" type="ORF">CMUS01_00722</name>
</gene>
<evidence type="ECO:0000256" key="6">
    <source>
        <dbReference type="SAM" id="MobiDB-lite"/>
    </source>
</evidence>
<feature type="transmembrane region" description="Helical" evidence="7">
    <location>
        <begin position="210"/>
        <end position="232"/>
    </location>
</feature>
<evidence type="ECO:0000256" key="3">
    <source>
        <dbReference type="ARBA" id="ARBA00022989"/>
    </source>
</evidence>
<keyword evidence="4 7" id="KW-0472">Membrane</keyword>
<evidence type="ECO:0000256" key="7">
    <source>
        <dbReference type="SAM" id="Phobius"/>
    </source>
</evidence>
<organism evidence="9 10">
    <name type="scientific">Colletotrichum musicola</name>
    <dbReference type="NCBI Taxonomy" id="2175873"/>
    <lineage>
        <taxon>Eukaryota</taxon>
        <taxon>Fungi</taxon>
        <taxon>Dikarya</taxon>
        <taxon>Ascomycota</taxon>
        <taxon>Pezizomycotina</taxon>
        <taxon>Sordariomycetes</taxon>
        <taxon>Hypocreomycetidae</taxon>
        <taxon>Glomerellales</taxon>
        <taxon>Glomerellaceae</taxon>
        <taxon>Colletotrichum</taxon>
        <taxon>Colletotrichum orchidearum species complex</taxon>
    </lineage>
</organism>
<feature type="transmembrane region" description="Helical" evidence="7">
    <location>
        <begin position="131"/>
        <end position="149"/>
    </location>
</feature>
<evidence type="ECO:0000313" key="9">
    <source>
        <dbReference type="EMBL" id="KAF6844788.1"/>
    </source>
</evidence>
<dbReference type="EMBL" id="WIGM01000010">
    <property type="protein sequence ID" value="KAF6844788.1"/>
    <property type="molecule type" value="Genomic_DNA"/>
</dbReference>
<comment type="similarity">
    <text evidence="5">Belongs to the SAT4 family.</text>
</comment>
<name>A0A8H6NYI4_9PEZI</name>
<evidence type="ECO:0000256" key="2">
    <source>
        <dbReference type="ARBA" id="ARBA00022692"/>
    </source>
</evidence>
<feature type="region of interest" description="Disordered" evidence="6">
    <location>
        <begin position="383"/>
        <end position="424"/>
    </location>
</feature>
<evidence type="ECO:0000256" key="5">
    <source>
        <dbReference type="ARBA" id="ARBA00038359"/>
    </source>
</evidence>
<feature type="compositionally biased region" description="Basic and acidic residues" evidence="6">
    <location>
        <begin position="402"/>
        <end position="424"/>
    </location>
</feature>
<evidence type="ECO:0000256" key="4">
    <source>
        <dbReference type="ARBA" id="ARBA00023136"/>
    </source>
</evidence>
<dbReference type="PANTHER" id="PTHR33048:SF129">
    <property type="entry name" value="INTEGRAL MEMBRANE PROTEIN-RELATED"/>
    <property type="match status" value="1"/>
</dbReference>
<evidence type="ECO:0000313" key="10">
    <source>
        <dbReference type="Proteomes" id="UP000639643"/>
    </source>
</evidence>
<dbReference type="InterPro" id="IPR052337">
    <property type="entry name" value="SAT4-like"/>
</dbReference>
<reference evidence="9" key="1">
    <citation type="journal article" date="2020" name="Phytopathology">
        <title>Genome Sequence Resources of Colletotrichum truncatum, C. plurivorum, C. musicola, and C. sojae: Four Species Pathogenic to Soybean (Glycine max).</title>
        <authorList>
            <person name="Rogerio F."/>
            <person name="Boufleur T.R."/>
            <person name="Ciampi-Guillardi M."/>
            <person name="Sukno S.A."/>
            <person name="Thon M.R."/>
            <person name="Massola Junior N.S."/>
            <person name="Baroncelli R."/>
        </authorList>
    </citation>
    <scope>NUCLEOTIDE SEQUENCE</scope>
    <source>
        <strain evidence="9">LFN0074</strain>
    </source>
</reference>
<feature type="transmembrane region" description="Helical" evidence="7">
    <location>
        <begin position="244"/>
        <end position="267"/>
    </location>
</feature>
<dbReference type="GO" id="GO:0016020">
    <property type="term" value="C:membrane"/>
    <property type="evidence" value="ECO:0007669"/>
    <property type="project" value="UniProtKB-SubCell"/>
</dbReference>
<keyword evidence="3 7" id="KW-1133">Transmembrane helix</keyword>
<dbReference type="Pfam" id="PF20684">
    <property type="entry name" value="Fung_rhodopsin"/>
    <property type="match status" value="1"/>
</dbReference>
<feature type="transmembrane region" description="Helical" evidence="7">
    <location>
        <begin position="30"/>
        <end position="48"/>
    </location>
</feature>